<reference evidence="1" key="1">
    <citation type="submission" date="2025-08" db="UniProtKB">
        <authorList>
            <consortium name="Ensembl"/>
        </authorList>
    </citation>
    <scope>IDENTIFICATION</scope>
</reference>
<accession>A0A8C6T1J7</accession>
<keyword evidence="2" id="KW-1185">Reference proteome</keyword>
<evidence type="ECO:0000313" key="2">
    <source>
        <dbReference type="Proteomes" id="UP000694523"/>
    </source>
</evidence>
<dbReference type="Ensembl" id="ENSNMLT00000015794.1">
    <property type="protein sequence ID" value="ENSNMLP00000014041.1"/>
    <property type="gene ID" value="ENSNMLG00000009396.1"/>
</dbReference>
<evidence type="ECO:0000313" key="1">
    <source>
        <dbReference type="Ensembl" id="ENSNMLP00000014041.1"/>
    </source>
</evidence>
<dbReference type="AlphaFoldDB" id="A0A8C6T1J7"/>
<name>A0A8C6T1J7_9GOBI</name>
<sequence length="125" mass="13390">MKQVEAAIQQLHCKEIRRCHTDLGVLLAARGVLALLGLAVGEQDQAVGLGGAKVKGDGAHALGVPLGQADVGLWRLERDGVQRGHVLTLVRHLPLDLHLGVHDSSQTGQLQADVIVFVHYLLSFK</sequence>
<protein>
    <submittedName>
        <fullName evidence="1">Uncharacterized protein</fullName>
    </submittedName>
</protein>
<reference evidence="1" key="2">
    <citation type="submission" date="2025-09" db="UniProtKB">
        <authorList>
            <consortium name="Ensembl"/>
        </authorList>
    </citation>
    <scope>IDENTIFICATION</scope>
</reference>
<organism evidence="1 2">
    <name type="scientific">Neogobius melanostomus</name>
    <name type="common">round goby</name>
    <dbReference type="NCBI Taxonomy" id="47308"/>
    <lineage>
        <taxon>Eukaryota</taxon>
        <taxon>Metazoa</taxon>
        <taxon>Chordata</taxon>
        <taxon>Craniata</taxon>
        <taxon>Vertebrata</taxon>
        <taxon>Euteleostomi</taxon>
        <taxon>Actinopterygii</taxon>
        <taxon>Neopterygii</taxon>
        <taxon>Teleostei</taxon>
        <taxon>Neoteleostei</taxon>
        <taxon>Acanthomorphata</taxon>
        <taxon>Gobiaria</taxon>
        <taxon>Gobiiformes</taxon>
        <taxon>Gobioidei</taxon>
        <taxon>Gobiidae</taxon>
        <taxon>Benthophilinae</taxon>
        <taxon>Neogobiini</taxon>
        <taxon>Neogobius</taxon>
    </lineage>
</organism>
<proteinExistence type="predicted"/>
<dbReference type="Proteomes" id="UP000694523">
    <property type="component" value="Unplaced"/>
</dbReference>